<dbReference type="InterPro" id="IPR045502">
    <property type="entry name" value="DUF6489"/>
</dbReference>
<evidence type="ECO:0000313" key="2">
    <source>
        <dbReference type="EMBL" id="MXO65654.1"/>
    </source>
</evidence>
<dbReference type="Proteomes" id="UP000438476">
    <property type="component" value="Unassembled WGS sequence"/>
</dbReference>
<name>A0A6I4T347_9SPHN</name>
<dbReference type="Pfam" id="PF20099">
    <property type="entry name" value="DUF6489"/>
    <property type="match status" value="1"/>
</dbReference>
<dbReference type="EMBL" id="WTYT01000003">
    <property type="protein sequence ID" value="MXO65654.1"/>
    <property type="molecule type" value="Genomic_DNA"/>
</dbReference>
<dbReference type="OrthoDB" id="5740990at2"/>
<sequence>MKIHFEIDCTPEEARRFMGLPDVEQANKAYMDSMAQAMKGVSSVDQLQDYAAKLAPMGEFGLKMFQNFLESGAAFGDMKSAKGKPDGGTSPKSGGSKAG</sequence>
<evidence type="ECO:0000256" key="1">
    <source>
        <dbReference type="SAM" id="MobiDB-lite"/>
    </source>
</evidence>
<organism evidence="2 3">
    <name type="scientific">Altericroceibacterium endophyticum</name>
    <dbReference type="NCBI Taxonomy" id="1808508"/>
    <lineage>
        <taxon>Bacteria</taxon>
        <taxon>Pseudomonadati</taxon>
        <taxon>Pseudomonadota</taxon>
        <taxon>Alphaproteobacteria</taxon>
        <taxon>Sphingomonadales</taxon>
        <taxon>Erythrobacteraceae</taxon>
        <taxon>Altericroceibacterium</taxon>
    </lineage>
</organism>
<reference evidence="2 3" key="1">
    <citation type="submission" date="2019-12" db="EMBL/GenBank/DDBJ databases">
        <title>Genomic-based taxomic classification of the family Erythrobacteraceae.</title>
        <authorList>
            <person name="Xu L."/>
        </authorList>
    </citation>
    <scope>NUCLEOTIDE SEQUENCE [LARGE SCALE GENOMIC DNA]</scope>
    <source>
        <strain evidence="2 3">LMG 29518</strain>
    </source>
</reference>
<protein>
    <submittedName>
        <fullName evidence="2">Uncharacterized protein</fullName>
    </submittedName>
</protein>
<evidence type="ECO:0000313" key="3">
    <source>
        <dbReference type="Proteomes" id="UP000438476"/>
    </source>
</evidence>
<gene>
    <name evidence="2" type="ORF">GRI91_07795</name>
</gene>
<accession>A0A6I4T347</accession>
<dbReference type="AlphaFoldDB" id="A0A6I4T347"/>
<keyword evidence="3" id="KW-1185">Reference proteome</keyword>
<dbReference type="RefSeq" id="WP_160736104.1">
    <property type="nucleotide sequence ID" value="NZ_WTYT01000003.1"/>
</dbReference>
<proteinExistence type="predicted"/>
<feature type="region of interest" description="Disordered" evidence="1">
    <location>
        <begin position="79"/>
        <end position="99"/>
    </location>
</feature>
<comment type="caution">
    <text evidence="2">The sequence shown here is derived from an EMBL/GenBank/DDBJ whole genome shotgun (WGS) entry which is preliminary data.</text>
</comment>